<dbReference type="SMART" id="SM00849">
    <property type="entry name" value="Lactamase_B"/>
    <property type="match status" value="1"/>
</dbReference>
<keyword evidence="3" id="KW-0378">Hydrolase</keyword>
<dbReference type="RefSeq" id="WP_379785771.1">
    <property type="nucleotide sequence ID" value="NZ_JBHSMU010000016.1"/>
</dbReference>
<reference evidence="8" key="1">
    <citation type="journal article" date="2019" name="Int. J. Syst. Evol. Microbiol.">
        <title>The Global Catalogue of Microorganisms (GCM) 10K type strain sequencing project: providing services to taxonomists for standard genome sequencing and annotation.</title>
        <authorList>
            <consortium name="The Broad Institute Genomics Platform"/>
            <consortium name="The Broad Institute Genome Sequencing Center for Infectious Disease"/>
            <person name="Wu L."/>
            <person name="Ma J."/>
        </authorList>
    </citation>
    <scope>NUCLEOTIDE SEQUENCE [LARGE SCALE GENOMIC DNA]</scope>
    <source>
        <strain evidence="8">KACC 12649</strain>
    </source>
</reference>
<feature type="domain" description="Metallo-beta-lactamase" evidence="6">
    <location>
        <begin position="93"/>
        <end position="298"/>
    </location>
</feature>
<evidence type="ECO:0000259" key="6">
    <source>
        <dbReference type="SMART" id="SM00849"/>
    </source>
</evidence>
<dbReference type="InterPro" id="IPR001279">
    <property type="entry name" value="Metallo-B-lactamas"/>
</dbReference>
<dbReference type="InterPro" id="IPR051013">
    <property type="entry name" value="MBL_superfamily_lactonases"/>
</dbReference>
<dbReference type="SUPFAM" id="SSF56281">
    <property type="entry name" value="Metallo-hydrolase/oxidoreductase"/>
    <property type="match status" value="1"/>
</dbReference>
<evidence type="ECO:0000313" key="7">
    <source>
        <dbReference type="EMBL" id="MFC5462293.1"/>
    </source>
</evidence>
<evidence type="ECO:0000256" key="3">
    <source>
        <dbReference type="ARBA" id="ARBA00022801"/>
    </source>
</evidence>
<feature type="chain" id="PRO_5045298927" evidence="5">
    <location>
        <begin position="33"/>
        <end position="325"/>
    </location>
</feature>
<dbReference type="Pfam" id="PF00753">
    <property type="entry name" value="Lactamase_B"/>
    <property type="match status" value="1"/>
</dbReference>
<evidence type="ECO:0000256" key="1">
    <source>
        <dbReference type="ARBA" id="ARBA00007749"/>
    </source>
</evidence>
<feature type="signal peptide" evidence="5">
    <location>
        <begin position="1"/>
        <end position="32"/>
    </location>
</feature>
<proteinExistence type="inferred from homology"/>
<dbReference type="Proteomes" id="UP001596050">
    <property type="component" value="Unassembled WGS sequence"/>
</dbReference>
<dbReference type="PANTHER" id="PTHR42978:SF6">
    <property type="entry name" value="QUORUM-QUENCHING LACTONASE YTNP-RELATED"/>
    <property type="match status" value="1"/>
</dbReference>
<evidence type="ECO:0000256" key="4">
    <source>
        <dbReference type="ARBA" id="ARBA00022833"/>
    </source>
</evidence>
<dbReference type="InterPro" id="IPR036866">
    <property type="entry name" value="RibonucZ/Hydroxyglut_hydro"/>
</dbReference>
<dbReference type="EMBL" id="JBHSMU010000016">
    <property type="protein sequence ID" value="MFC5462293.1"/>
    <property type="molecule type" value="Genomic_DNA"/>
</dbReference>
<evidence type="ECO:0000313" key="8">
    <source>
        <dbReference type="Proteomes" id="UP001596050"/>
    </source>
</evidence>
<keyword evidence="5" id="KW-0732">Signal</keyword>
<accession>A0ABW0LBZ6</accession>
<sequence length="325" mass="34246">MTARLTATTLRSVATTLAAACAAACIAAPSFAAAPMAKTPAPGYFRMMLGDFEITPLSDGTVDLPVDKLLTQKADKTTAALAKAHLKTPLETSDNAFLVNTGSKLVLIDTGAGVLFGPTLGKLLANMKAAGYTPEQVDEVYLTHMHSDHLGGLVVQSKMAFPNALVRAAKREADQWLSQANMDKAPAEGKDTFKNAMAALDPYVKAGKFKTFEGDVEVSPGIRAQGGHGHTPGHTTFVVESRGQKMVVIGDLIHVAAVQFENPAVTIGFDGDQKAAAAARKKLFDAAAKDGALIGGAHLQFPGLGHLRSEGKGYRFIPVNYTQMR</sequence>
<dbReference type="CDD" id="cd07720">
    <property type="entry name" value="OPHC2-like_MBL-fold"/>
    <property type="match status" value="1"/>
</dbReference>
<keyword evidence="2" id="KW-0479">Metal-binding</keyword>
<comment type="similarity">
    <text evidence="1">Belongs to the metallo-beta-lactamase superfamily.</text>
</comment>
<organism evidence="7 8">
    <name type="scientific">Massilia niabensis</name>
    <dbReference type="NCBI Taxonomy" id="544910"/>
    <lineage>
        <taxon>Bacteria</taxon>
        <taxon>Pseudomonadati</taxon>
        <taxon>Pseudomonadota</taxon>
        <taxon>Betaproteobacteria</taxon>
        <taxon>Burkholderiales</taxon>
        <taxon>Oxalobacteraceae</taxon>
        <taxon>Telluria group</taxon>
        <taxon>Massilia</taxon>
    </lineage>
</organism>
<evidence type="ECO:0000256" key="2">
    <source>
        <dbReference type="ARBA" id="ARBA00022723"/>
    </source>
</evidence>
<name>A0ABW0LBZ6_9BURK</name>
<comment type="caution">
    <text evidence="7">The sequence shown here is derived from an EMBL/GenBank/DDBJ whole genome shotgun (WGS) entry which is preliminary data.</text>
</comment>
<dbReference type="PANTHER" id="PTHR42978">
    <property type="entry name" value="QUORUM-QUENCHING LACTONASE YTNP-RELATED-RELATED"/>
    <property type="match status" value="1"/>
</dbReference>
<protein>
    <submittedName>
        <fullName evidence="7">MBL fold metallo-hydrolase</fullName>
    </submittedName>
</protein>
<evidence type="ECO:0000256" key="5">
    <source>
        <dbReference type="SAM" id="SignalP"/>
    </source>
</evidence>
<keyword evidence="8" id="KW-1185">Reference proteome</keyword>
<dbReference type="Gene3D" id="3.60.15.10">
    <property type="entry name" value="Ribonuclease Z/Hydroxyacylglutathione hydrolase-like"/>
    <property type="match status" value="1"/>
</dbReference>
<gene>
    <name evidence="7" type="ORF">ACFPN5_21020</name>
</gene>
<keyword evidence="4" id="KW-0862">Zinc</keyword>